<dbReference type="Gene3D" id="3.40.50.10400">
    <property type="entry name" value="Hypothetical protein PA1492"/>
    <property type="match status" value="1"/>
</dbReference>
<comment type="caution">
    <text evidence="2">The sequence shown here is derived from an EMBL/GenBank/DDBJ whole genome shotgun (WGS) entry which is preliminary data.</text>
</comment>
<dbReference type="Proteomes" id="UP001146505">
    <property type="component" value="Unassembled WGS sequence"/>
</dbReference>
<evidence type="ECO:0000313" key="2">
    <source>
        <dbReference type="EMBL" id="MCZ9303951.1"/>
    </source>
</evidence>
<keyword evidence="3" id="KW-1185">Reference proteome</keyword>
<evidence type="ECO:0000313" key="3">
    <source>
        <dbReference type="Proteomes" id="UP001146505"/>
    </source>
</evidence>
<protein>
    <submittedName>
        <fullName evidence="2">DUF4406 domain-containing protein</fullName>
    </submittedName>
</protein>
<evidence type="ECO:0000259" key="1">
    <source>
        <dbReference type="Pfam" id="PF24963"/>
    </source>
</evidence>
<sequence>MTTTALNIGLGFSPHITKGYPDPTAFKALKNLQRAEYGYRPLVYICSPYSGDVENNVELARALCAHAVSWHKIPLAPHLLFPQFMDDTEASNCELALFFNRILLSKCEAIWVYTARVSAGVRAEIE</sequence>
<dbReference type="Pfam" id="PF24963">
    <property type="entry name" value="DUF7768"/>
    <property type="match status" value="1"/>
</dbReference>
<organism evidence="2 3">
    <name type="scientific">Corynebacterium macclintockiae</name>
    <dbReference type="NCBI Taxonomy" id="2913501"/>
    <lineage>
        <taxon>Bacteria</taxon>
        <taxon>Bacillati</taxon>
        <taxon>Actinomycetota</taxon>
        <taxon>Actinomycetes</taxon>
        <taxon>Mycobacteriales</taxon>
        <taxon>Corynebacteriaceae</taxon>
        <taxon>Corynebacterium</taxon>
    </lineage>
</organism>
<reference evidence="2" key="1">
    <citation type="submission" date="2022-02" db="EMBL/GenBank/DDBJ databases">
        <title>Corynebacterium sp. from urogenital microbiome.</title>
        <authorList>
            <person name="Cappelli E.A."/>
            <person name="Ribeiro T.G."/>
            <person name="Peixe L."/>
        </authorList>
    </citation>
    <scope>NUCLEOTIDE SEQUENCE</scope>
    <source>
        <strain evidence="2">C9Ua_112</strain>
    </source>
</reference>
<feature type="domain" description="DUF7768" evidence="1">
    <location>
        <begin position="41"/>
        <end position="126"/>
    </location>
</feature>
<proteinExistence type="predicted"/>
<dbReference type="EMBL" id="JAKMUV010000001">
    <property type="protein sequence ID" value="MCZ9303951.1"/>
    <property type="molecule type" value="Genomic_DNA"/>
</dbReference>
<name>A0A9X3RQA6_9CORY</name>
<dbReference type="InterPro" id="IPR056670">
    <property type="entry name" value="DUF7768"/>
</dbReference>
<dbReference type="AlphaFoldDB" id="A0A9X3RQA6"/>
<accession>A0A9X3RQA6</accession>
<gene>
    <name evidence="2" type="ORF">L8U58_00060</name>
</gene>